<name>A0A0L6JMI2_9FIRM</name>
<feature type="domain" description="Carrier" evidence="1">
    <location>
        <begin position="11"/>
        <end position="56"/>
    </location>
</feature>
<proteinExistence type="predicted"/>
<dbReference type="STRING" id="398512.Bccel_2233"/>
<gene>
    <name evidence="2" type="ORF">Bccel_2233</name>
</gene>
<evidence type="ECO:0000259" key="1">
    <source>
        <dbReference type="Pfam" id="PF00550"/>
    </source>
</evidence>
<evidence type="ECO:0000313" key="3">
    <source>
        <dbReference type="Proteomes" id="UP000036923"/>
    </source>
</evidence>
<dbReference type="EMBL" id="LGTC01000001">
    <property type="protein sequence ID" value="KNY26968.1"/>
    <property type="molecule type" value="Genomic_DNA"/>
</dbReference>
<comment type="caution">
    <text evidence="2">The sequence shown here is derived from an EMBL/GenBank/DDBJ whole genome shotgun (WGS) entry which is preliminary data.</text>
</comment>
<dbReference type="OrthoDB" id="9804551at2"/>
<dbReference type="SUPFAM" id="SSF47336">
    <property type="entry name" value="ACP-like"/>
    <property type="match status" value="1"/>
</dbReference>
<sequence length="81" mass="9462">MNYDEVYQKTKELIVEYLRVDEKEVEPHTNLVDELCADSIAIVELGFRFSETFSIPMIEGDPELYVMKNLVDSIYAKIQNK</sequence>
<reference evidence="3" key="1">
    <citation type="submission" date="2015-07" db="EMBL/GenBank/DDBJ databases">
        <title>Near-Complete Genome Sequence of the Cellulolytic Bacterium Bacteroides (Pseudobacteroides) cellulosolvens ATCC 35603.</title>
        <authorList>
            <person name="Dassa B."/>
            <person name="Utturkar S.M."/>
            <person name="Klingeman D.M."/>
            <person name="Hurt R.A."/>
            <person name="Keller M."/>
            <person name="Xu J."/>
            <person name="Reddy Y.H.K."/>
            <person name="Borovok I."/>
            <person name="Grinberg I.R."/>
            <person name="Lamed R."/>
            <person name="Zhivin O."/>
            <person name="Bayer E.A."/>
            <person name="Brown S.D."/>
        </authorList>
    </citation>
    <scope>NUCLEOTIDE SEQUENCE [LARGE SCALE GENOMIC DNA]</scope>
    <source>
        <strain evidence="3">DSM 2933</strain>
    </source>
</reference>
<accession>A0A0L6JMI2</accession>
<dbReference type="AlphaFoldDB" id="A0A0L6JMI2"/>
<dbReference type="InterPro" id="IPR009081">
    <property type="entry name" value="PP-bd_ACP"/>
</dbReference>
<protein>
    <submittedName>
        <fullName evidence="2">Acyl carrier protein familyprotein</fullName>
    </submittedName>
</protein>
<organism evidence="2 3">
    <name type="scientific">Pseudobacteroides cellulosolvens ATCC 35603 = DSM 2933</name>
    <dbReference type="NCBI Taxonomy" id="398512"/>
    <lineage>
        <taxon>Bacteria</taxon>
        <taxon>Bacillati</taxon>
        <taxon>Bacillota</taxon>
        <taxon>Clostridia</taxon>
        <taxon>Eubacteriales</taxon>
        <taxon>Oscillospiraceae</taxon>
        <taxon>Pseudobacteroides</taxon>
    </lineage>
</organism>
<dbReference type="eggNOG" id="ENOG5034BSS">
    <property type="taxonomic scope" value="Bacteria"/>
</dbReference>
<dbReference type="Gene3D" id="1.10.1200.10">
    <property type="entry name" value="ACP-like"/>
    <property type="match status" value="1"/>
</dbReference>
<dbReference type="Proteomes" id="UP000036923">
    <property type="component" value="Unassembled WGS sequence"/>
</dbReference>
<keyword evidence="3" id="KW-1185">Reference proteome</keyword>
<evidence type="ECO:0000313" key="2">
    <source>
        <dbReference type="EMBL" id="KNY26968.1"/>
    </source>
</evidence>
<dbReference type="InterPro" id="IPR036736">
    <property type="entry name" value="ACP-like_sf"/>
</dbReference>
<dbReference type="RefSeq" id="WP_036947317.1">
    <property type="nucleotide sequence ID" value="NZ_KN050765.1"/>
</dbReference>
<dbReference type="Pfam" id="PF00550">
    <property type="entry name" value="PP-binding"/>
    <property type="match status" value="1"/>
</dbReference>